<protein>
    <submittedName>
        <fullName evidence="1">Type II toxin-antitoxin system Phd/YefM family antitoxin</fullName>
    </submittedName>
</protein>
<evidence type="ECO:0000313" key="2">
    <source>
        <dbReference type="Proteomes" id="UP000593998"/>
    </source>
</evidence>
<reference evidence="1 2" key="1">
    <citation type="submission" date="2020-10" db="EMBL/GenBank/DDBJ databases">
        <title>Janibacter indicus TT2 genome sequence.</title>
        <authorList>
            <person name="Lee K."/>
            <person name="Ganzorig M."/>
        </authorList>
    </citation>
    <scope>NUCLEOTIDE SEQUENCE [LARGE SCALE GENOMIC DNA]</scope>
    <source>
        <strain evidence="1 2">TT2</strain>
    </source>
</reference>
<dbReference type="Proteomes" id="UP000593998">
    <property type="component" value="Chromosome"/>
</dbReference>
<dbReference type="AlphaFoldDB" id="A0A7L9J322"/>
<sequence length="156" mass="17333">MAAQCNYRASDPSCDSAKVFRSAEQSPVEVTRYDGRSLLMTCKSEYERHSAAVAIAADLIALALAPDDRPLESRLQTRFPWLARLEIEDRTCFATDIVSTLRRCATGHDFEPFLVEMHEWQQTAAAVAAGFTAPADLEWLGHPIVVAGIDETNYRV</sequence>
<organism evidence="1 2">
    <name type="scientific">Janibacter indicus</name>
    <dbReference type="NCBI Taxonomy" id="857417"/>
    <lineage>
        <taxon>Bacteria</taxon>
        <taxon>Bacillati</taxon>
        <taxon>Actinomycetota</taxon>
        <taxon>Actinomycetes</taxon>
        <taxon>Micrococcales</taxon>
        <taxon>Intrasporangiaceae</taxon>
        <taxon>Janibacter</taxon>
    </lineage>
</organism>
<dbReference type="EMBL" id="CP062789">
    <property type="protein sequence ID" value="QOK23567.1"/>
    <property type="molecule type" value="Genomic_DNA"/>
</dbReference>
<gene>
    <name evidence="1" type="ORF">IGS73_03955</name>
</gene>
<name>A0A7L9J322_9MICO</name>
<dbReference type="RefSeq" id="WP_192911583.1">
    <property type="nucleotide sequence ID" value="NZ_CP062789.1"/>
</dbReference>
<accession>A0A7L9J322</accession>
<proteinExistence type="predicted"/>
<evidence type="ECO:0000313" key="1">
    <source>
        <dbReference type="EMBL" id="QOK23567.1"/>
    </source>
</evidence>